<proteinExistence type="predicted"/>
<protein>
    <submittedName>
        <fullName evidence="3">Glycosyltransferase family 9 protein</fullName>
    </submittedName>
</protein>
<dbReference type="InterPro" id="IPR002201">
    <property type="entry name" value="Glyco_trans_9"/>
</dbReference>
<accession>A0ABY8BZ60</accession>
<evidence type="ECO:0000256" key="2">
    <source>
        <dbReference type="ARBA" id="ARBA00022679"/>
    </source>
</evidence>
<evidence type="ECO:0000256" key="1">
    <source>
        <dbReference type="ARBA" id="ARBA00022676"/>
    </source>
</evidence>
<dbReference type="RefSeq" id="WP_275278815.1">
    <property type="nucleotide sequence ID" value="NZ_CP119108.1"/>
</dbReference>
<dbReference type="Gene3D" id="3.40.50.2000">
    <property type="entry name" value="Glycogen Phosphorylase B"/>
    <property type="match status" value="2"/>
</dbReference>
<evidence type="ECO:0000313" key="3">
    <source>
        <dbReference type="EMBL" id="WEG09491.1"/>
    </source>
</evidence>
<organism evidence="3 4">
    <name type="scientific">Microbacterium horticulturae</name>
    <dbReference type="NCBI Taxonomy" id="3028316"/>
    <lineage>
        <taxon>Bacteria</taxon>
        <taxon>Bacillati</taxon>
        <taxon>Actinomycetota</taxon>
        <taxon>Actinomycetes</taxon>
        <taxon>Micrococcales</taxon>
        <taxon>Microbacteriaceae</taxon>
        <taxon>Microbacterium</taxon>
    </lineage>
</organism>
<gene>
    <name evidence="3" type="ORF">PU630_02685</name>
</gene>
<reference evidence="3 4" key="1">
    <citation type="submission" date="2023-03" db="EMBL/GenBank/DDBJ databases">
        <title>Genome sequence of Microbacterium sp. KACC 23027.</title>
        <authorList>
            <person name="Kim S."/>
            <person name="Heo J."/>
            <person name="Kwon S.-W."/>
        </authorList>
    </citation>
    <scope>NUCLEOTIDE SEQUENCE [LARGE SCALE GENOMIC DNA]</scope>
    <source>
        <strain evidence="3 4">KACC 23027</strain>
    </source>
</reference>
<keyword evidence="1" id="KW-0328">Glycosyltransferase</keyword>
<dbReference type="PANTHER" id="PTHR30160:SF1">
    <property type="entry name" value="LIPOPOLYSACCHARIDE 1,2-N-ACETYLGLUCOSAMINETRANSFERASE-RELATED"/>
    <property type="match status" value="1"/>
</dbReference>
<dbReference type="PANTHER" id="PTHR30160">
    <property type="entry name" value="TETRAACYLDISACCHARIDE 4'-KINASE-RELATED"/>
    <property type="match status" value="1"/>
</dbReference>
<keyword evidence="2" id="KW-0808">Transferase</keyword>
<sequence length="342" mass="35798">MRRVLVVRLDSLGDVLLAGPAVRAVAAGADEVWMLCSTQGAPAARLLPGVDRVLTWECPWIVADPQAIDRDDIDELVRTVGAAGIDEAVILTSFHQSPLPTALVLRLAGVTRITGASVDYPGSLLDVRLRPGETLPEEIPEPERALAIAAAGGFALPEGDDGALHLRPLDDIPEHLRGCVVVHPGASAPARRWPAERFRQLVRLLHARGRQVVVTGTAAESELTRDVAQDLAVDLGGRLDVPALAALIAAARVVVCGNTGPAHLAAAVGTPVVSLFAPVVSATKWAPYRVPHVLLGDPTAPCRNSRARECPVPGHPCLTSVSAEVVADACEHLAPVIEGVPA</sequence>
<dbReference type="CDD" id="cd03789">
    <property type="entry name" value="GT9_LPS_heptosyltransferase"/>
    <property type="match status" value="1"/>
</dbReference>
<dbReference type="SUPFAM" id="SSF53756">
    <property type="entry name" value="UDP-Glycosyltransferase/glycogen phosphorylase"/>
    <property type="match status" value="1"/>
</dbReference>
<keyword evidence="4" id="KW-1185">Reference proteome</keyword>
<evidence type="ECO:0000313" key="4">
    <source>
        <dbReference type="Proteomes" id="UP001214553"/>
    </source>
</evidence>
<name>A0ABY8BZ60_9MICO</name>
<dbReference type="InterPro" id="IPR051199">
    <property type="entry name" value="LPS_LOS_Heptosyltrfase"/>
</dbReference>
<dbReference type="EMBL" id="CP119108">
    <property type="protein sequence ID" value="WEG09491.1"/>
    <property type="molecule type" value="Genomic_DNA"/>
</dbReference>
<dbReference type="Pfam" id="PF01075">
    <property type="entry name" value="Glyco_transf_9"/>
    <property type="match status" value="1"/>
</dbReference>
<dbReference type="Proteomes" id="UP001214553">
    <property type="component" value="Chromosome"/>
</dbReference>